<evidence type="ECO:0000313" key="2">
    <source>
        <dbReference type="Proteomes" id="UP000828251"/>
    </source>
</evidence>
<dbReference type="PANTHER" id="PTHR47074">
    <property type="entry name" value="BNAC02G40300D PROTEIN"/>
    <property type="match status" value="1"/>
</dbReference>
<dbReference type="OrthoDB" id="998849at2759"/>
<gene>
    <name evidence="1" type="ORF">J1N35_028706</name>
</gene>
<reference evidence="1 2" key="1">
    <citation type="journal article" date="2021" name="Plant Biotechnol. J.">
        <title>Multi-omics assisted identification of the key and species-specific regulatory components of drought-tolerant mechanisms in Gossypium stocksii.</title>
        <authorList>
            <person name="Yu D."/>
            <person name="Ke L."/>
            <person name="Zhang D."/>
            <person name="Wu Y."/>
            <person name="Sun Y."/>
            <person name="Mei J."/>
            <person name="Sun J."/>
            <person name="Sun Y."/>
        </authorList>
    </citation>
    <scope>NUCLEOTIDE SEQUENCE [LARGE SCALE GENOMIC DNA]</scope>
    <source>
        <strain evidence="2">cv. E1</strain>
        <tissue evidence="1">Leaf</tissue>
    </source>
</reference>
<accession>A0A9D3UX90</accession>
<keyword evidence="2" id="KW-1185">Reference proteome</keyword>
<name>A0A9D3UX90_9ROSI</name>
<dbReference type="InterPro" id="IPR052929">
    <property type="entry name" value="RNase_H-like_EbsB-rel"/>
</dbReference>
<dbReference type="Proteomes" id="UP000828251">
    <property type="component" value="Unassembled WGS sequence"/>
</dbReference>
<comment type="caution">
    <text evidence="1">The sequence shown here is derived from an EMBL/GenBank/DDBJ whole genome shotgun (WGS) entry which is preliminary data.</text>
</comment>
<organism evidence="1 2">
    <name type="scientific">Gossypium stocksii</name>
    <dbReference type="NCBI Taxonomy" id="47602"/>
    <lineage>
        <taxon>Eukaryota</taxon>
        <taxon>Viridiplantae</taxon>
        <taxon>Streptophyta</taxon>
        <taxon>Embryophyta</taxon>
        <taxon>Tracheophyta</taxon>
        <taxon>Spermatophyta</taxon>
        <taxon>Magnoliopsida</taxon>
        <taxon>eudicotyledons</taxon>
        <taxon>Gunneridae</taxon>
        <taxon>Pentapetalae</taxon>
        <taxon>rosids</taxon>
        <taxon>malvids</taxon>
        <taxon>Malvales</taxon>
        <taxon>Malvaceae</taxon>
        <taxon>Malvoideae</taxon>
        <taxon>Gossypium</taxon>
    </lineage>
</organism>
<dbReference type="EMBL" id="JAIQCV010000009">
    <property type="protein sequence ID" value="KAH1063719.1"/>
    <property type="molecule type" value="Genomic_DNA"/>
</dbReference>
<sequence length="279" mass="32136">MWWMSNGKTRGWVMMAWDRMCHPKGMGGIGSWNMHIFNLALLGRQVWRLMHFKNTLCFKAVDALKDGFVWLAGDGNMIDIHRNLWEFEGLNGDSYASQYDKIARIWQNFSNIYPRCKNIEETLIHALKDCPMTREILTLGSLNNRLLDGSYDRCIDWLEDVLRELDAKAAVDFFTLIWNCWNSRNKLVFHGKEDTALVVWEREKALSNDFRIYNLVDPLVIPANPVSKCWMKPPHGYVKINFDAAVSNGRVGYGAIARDTDGFVLEGCCGFEEKPLDAN</sequence>
<protein>
    <recommendedName>
        <fullName evidence="3">RNase H type-1 domain-containing protein</fullName>
    </recommendedName>
</protein>
<proteinExistence type="predicted"/>
<dbReference type="PANTHER" id="PTHR47074:SF11">
    <property type="entry name" value="REVERSE TRANSCRIPTASE-LIKE PROTEIN"/>
    <property type="match status" value="1"/>
</dbReference>
<evidence type="ECO:0008006" key="3">
    <source>
        <dbReference type="Google" id="ProtNLM"/>
    </source>
</evidence>
<evidence type="ECO:0000313" key="1">
    <source>
        <dbReference type="EMBL" id="KAH1063719.1"/>
    </source>
</evidence>
<dbReference type="AlphaFoldDB" id="A0A9D3UX90"/>